<keyword evidence="3" id="KW-1185">Reference proteome</keyword>
<name>A0A4Y7I834_PAPSO</name>
<gene>
    <name evidence="2" type="ORF">C5167_036518</name>
</gene>
<dbReference type="EMBL" id="CM010715">
    <property type="protein sequence ID" value="RZC43569.1"/>
    <property type="molecule type" value="Genomic_DNA"/>
</dbReference>
<organism evidence="2 3">
    <name type="scientific">Papaver somniferum</name>
    <name type="common">Opium poppy</name>
    <dbReference type="NCBI Taxonomy" id="3469"/>
    <lineage>
        <taxon>Eukaryota</taxon>
        <taxon>Viridiplantae</taxon>
        <taxon>Streptophyta</taxon>
        <taxon>Embryophyta</taxon>
        <taxon>Tracheophyta</taxon>
        <taxon>Spermatophyta</taxon>
        <taxon>Magnoliopsida</taxon>
        <taxon>Ranunculales</taxon>
        <taxon>Papaveraceae</taxon>
        <taxon>Papaveroideae</taxon>
        <taxon>Papaver</taxon>
    </lineage>
</organism>
<evidence type="ECO:0000313" key="3">
    <source>
        <dbReference type="Proteomes" id="UP000316621"/>
    </source>
</evidence>
<dbReference type="Proteomes" id="UP000316621">
    <property type="component" value="Chromosome 1"/>
</dbReference>
<reference evidence="2 3" key="1">
    <citation type="journal article" date="2018" name="Science">
        <title>The opium poppy genome and morphinan production.</title>
        <authorList>
            <person name="Guo L."/>
            <person name="Winzer T."/>
            <person name="Yang X."/>
            <person name="Li Y."/>
            <person name="Ning Z."/>
            <person name="He Z."/>
            <person name="Teodor R."/>
            <person name="Lu Y."/>
            <person name="Bowser T.A."/>
            <person name="Graham I.A."/>
            <person name="Ye K."/>
        </authorList>
    </citation>
    <scope>NUCLEOTIDE SEQUENCE [LARGE SCALE GENOMIC DNA]</scope>
    <source>
        <strain evidence="3">cv. HN1</strain>
        <tissue evidence="2">Leaves</tissue>
    </source>
</reference>
<accession>A0A4Y7I834</accession>
<protein>
    <submittedName>
        <fullName evidence="2">Uncharacterized protein</fullName>
    </submittedName>
</protein>
<evidence type="ECO:0000256" key="1">
    <source>
        <dbReference type="SAM" id="MobiDB-lite"/>
    </source>
</evidence>
<feature type="region of interest" description="Disordered" evidence="1">
    <location>
        <begin position="145"/>
        <end position="198"/>
    </location>
</feature>
<evidence type="ECO:0000313" key="2">
    <source>
        <dbReference type="EMBL" id="RZC43569.1"/>
    </source>
</evidence>
<dbReference type="AlphaFoldDB" id="A0A4Y7I834"/>
<dbReference type="Gramene" id="RZC43569">
    <property type="protein sequence ID" value="RZC43569"/>
    <property type="gene ID" value="C5167_036518"/>
</dbReference>
<proteinExistence type="predicted"/>
<sequence length="251" mass="28190">MVILHVAKDSIEGNLPTSFNHLRRIPRFLNQDRMDKLGPSDAGASTLKSSLPRITAAIKPAQHAKVELIEAETSTFESQNDRALKLERRRMRYIEKINELNEEEIERYFHQGMTGESFSNNSKGKETSLAPSLSPGIVDHQHGDVHCAEASRKRKDKSVLVYQAPKQRRENNCVPGRSTSKGIVIGSRHGDNDNLDPVDYDISSDDGDYYEIDTSDDDVAADDANQISRVTRTEVRIRIDEDVTVDLILSD</sequence>